<feature type="transmembrane region" description="Helical" evidence="10">
    <location>
        <begin position="72"/>
        <end position="94"/>
    </location>
</feature>
<dbReference type="OrthoDB" id="8185860at2759"/>
<feature type="transmembrane region" description="Helical" evidence="10">
    <location>
        <begin position="39"/>
        <end position="60"/>
    </location>
</feature>
<accession>A0A6P6FDV5</accession>
<dbReference type="GO" id="GO:0005549">
    <property type="term" value="F:odorant binding"/>
    <property type="evidence" value="ECO:0007669"/>
    <property type="project" value="InterPro"/>
</dbReference>
<keyword evidence="4 10" id="KW-0812">Transmembrane</keyword>
<organism evidence="11 12">
    <name type="scientific">Bombus impatiens</name>
    <name type="common">Bumblebee</name>
    <dbReference type="NCBI Taxonomy" id="132113"/>
    <lineage>
        <taxon>Eukaryota</taxon>
        <taxon>Metazoa</taxon>
        <taxon>Ecdysozoa</taxon>
        <taxon>Arthropoda</taxon>
        <taxon>Hexapoda</taxon>
        <taxon>Insecta</taxon>
        <taxon>Pterygota</taxon>
        <taxon>Neoptera</taxon>
        <taxon>Endopterygota</taxon>
        <taxon>Hymenoptera</taxon>
        <taxon>Apocrita</taxon>
        <taxon>Aculeata</taxon>
        <taxon>Apoidea</taxon>
        <taxon>Anthophila</taxon>
        <taxon>Apidae</taxon>
        <taxon>Bombus</taxon>
        <taxon>Pyrobombus</taxon>
    </lineage>
</organism>
<dbReference type="PANTHER" id="PTHR21137:SF35">
    <property type="entry name" value="ODORANT RECEPTOR 19A-RELATED"/>
    <property type="match status" value="1"/>
</dbReference>
<evidence type="ECO:0000256" key="8">
    <source>
        <dbReference type="ARBA" id="ARBA00023170"/>
    </source>
</evidence>
<evidence type="ECO:0000256" key="10">
    <source>
        <dbReference type="RuleBase" id="RU351113"/>
    </source>
</evidence>
<dbReference type="GO" id="GO:0007165">
    <property type="term" value="P:signal transduction"/>
    <property type="evidence" value="ECO:0007669"/>
    <property type="project" value="UniProtKB-KW"/>
</dbReference>
<name>A0A6P6FDV5_BOMIM</name>
<keyword evidence="8 10" id="KW-0675">Receptor</keyword>
<dbReference type="OMA" id="AFITICC"/>
<evidence type="ECO:0000256" key="6">
    <source>
        <dbReference type="ARBA" id="ARBA00022989"/>
    </source>
</evidence>
<dbReference type="GeneID" id="100740952"/>
<evidence type="ECO:0000256" key="9">
    <source>
        <dbReference type="ARBA" id="ARBA00023224"/>
    </source>
</evidence>
<feature type="transmembrane region" description="Helical" evidence="10">
    <location>
        <begin position="280"/>
        <end position="296"/>
    </location>
</feature>
<evidence type="ECO:0000256" key="7">
    <source>
        <dbReference type="ARBA" id="ARBA00023136"/>
    </source>
</evidence>
<keyword evidence="7 10" id="KW-0472">Membrane</keyword>
<proteinExistence type="inferred from homology"/>
<evidence type="ECO:0000256" key="5">
    <source>
        <dbReference type="ARBA" id="ARBA00022725"/>
    </source>
</evidence>
<dbReference type="GO" id="GO:0005886">
    <property type="term" value="C:plasma membrane"/>
    <property type="evidence" value="ECO:0007669"/>
    <property type="project" value="UniProtKB-SubCell"/>
</dbReference>
<evidence type="ECO:0000256" key="4">
    <source>
        <dbReference type="ARBA" id="ARBA00022692"/>
    </source>
</evidence>
<keyword evidence="3 10" id="KW-0716">Sensory transduction</keyword>
<evidence type="ECO:0000313" key="11">
    <source>
        <dbReference type="Proteomes" id="UP000515180"/>
    </source>
</evidence>
<dbReference type="GO" id="GO:0004984">
    <property type="term" value="F:olfactory receptor activity"/>
    <property type="evidence" value="ECO:0007669"/>
    <property type="project" value="InterPro"/>
</dbReference>
<feature type="transmembrane region" description="Helical" evidence="10">
    <location>
        <begin position="176"/>
        <end position="204"/>
    </location>
</feature>
<gene>
    <name evidence="12" type="primary">LOC100740952</name>
</gene>
<keyword evidence="5 10" id="KW-0552">Olfaction</keyword>
<dbReference type="RefSeq" id="XP_024224207.1">
    <property type="nucleotide sequence ID" value="XM_024368439.2"/>
</dbReference>
<dbReference type="KEGG" id="bim:100740952"/>
<dbReference type="AlphaFoldDB" id="A0A6P6FDV5"/>
<dbReference type="InterPro" id="IPR004117">
    <property type="entry name" value="7tm6_olfct_rcpt"/>
</dbReference>
<comment type="subcellular location">
    <subcellularLocation>
        <location evidence="1 10">Cell membrane</location>
        <topology evidence="1 10">Multi-pass membrane protein</topology>
    </subcellularLocation>
</comment>
<keyword evidence="6 10" id="KW-1133">Transmembrane helix</keyword>
<dbReference type="Pfam" id="PF02949">
    <property type="entry name" value="7tm_6"/>
    <property type="match status" value="1"/>
</dbReference>
<comment type="caution">
    <text evidence="10">Lacks conserved residue(s) required for the propagation of feature annotation.</text>
</comment>
<evidence type="ECO:0000256" key="2">
    <source>
        <dbReference type="ARBA" id="ARBA00022475"/>
    </source>
</evidence>
<feature type="transmembrane region" description="Helical" evidence="10">
    <location>
        <begin position="245"/>
        <end position="268"/>
    </location>
</feature>
<reference evidence="12" key="1">
    <citation type="submission" date="2025-08" db="UniProtKB">
        <authorList>
            <consortium name="RefSeq"/>
        </authorList>
    </citation>
    <scope>IDENTIFICATION</scope>
</reference>
<evidence type="ECO:0000256" key="1">
    <source>
        <dbReference type="ARBA" id="ARBA00004651"/>
    </source>
</evidence>
<evidence type="ECO:0000256" key="3">
    <source>
        <dbReference type="ARBA" id="ARBA00022606"/>
    </source>
</evidence>
<comment type="similarity">
    <text evidence="10">Belongs to the insect chemoreceptor superfamily. Heteromeric odorant receptor channel (TC 1.A.69) family.</text>
</comment>
<protein>
    <recommendedName>
        <fullName evidence="10">Odorant receptor</fullName>
    </recommendedName>
</protein>
<dbReference type="Proteomes" id="UP000515180">
    <property type="component" value="Unplaced"/>
</dbReference>
<dbReference type="PANTHER" id="PTHR21137">
    <property type="entry name" value="ODORANT RECEPTOR"/>
    <property type="match status" value="1"/>
</dbReference>
<keyword evidence="2" id="KW-1003">Cell membrane</keyword>
<keyword evidence="9 10" id="KW-0807">Transducer</keyword>
<feature type="transmembrane region" description="Helical" evidence="10">
    <location>
        <begin position="131"/>
        <end position="156"/>
    </location>
</feature>
<sequence length="377" mass="43006">MSKQITPEDVIQFTRLSVALSFCWPSADNSGRSRGSYKIAQICIVINAFLILVPSLYSIYLYLDDISFYLDALFKCITLTIYTTQLVVQTCICWKKRDSLQRIIGEMVKCVNEAQQFEREIFIAHIVKCNVLYSAYVVAVYTSLTFFMFGPLVLPIPTLVNVEYPFEVNYTPVNIIIYLHHSSVCLTVTAHLCIGVVGALLMWFAAARFECLVVEIEKITNIRMLIVCIKKELFLRRYAEEVVGCFRFIVLYVLGMTTFTIALCGILMIMDSPITTKMELVNSSAFCLILTFMYAWPADYLQDASVNVSQSVYDIDWYEQSSEVRKHMLNVLVHQKPVTLSVGCFMPELNLRFFCSFVSNALSFCTALRAMVQDESI</sequence>
<keyword evidence="11" id="KW-1185">Reference proteome</keyword>
<evidence type="ECO:0000313" key="12">
    <source>
        <dbReference type="RefSeq" id="XP_024224207.1"/>
    </source>
</evidence>